<name>A0A6B4JIB7_CLOBO</name>
<evidence type="ECO:0000313" key="1">
    <source>
        <dbReference type="EMBL" id="NFV27521.1"/>
    </source>
</evidence>
<dbReference type="Proteomes" id="UP000486903">
    <property type="component" value="Unassembled WGS sequence"/>
</dbReference>
<accession>A0A6B4JIB7</accession>
<proteinExistence type="predicted"/>
<sequence length="69" mass="8342">MKSKVETILDNYRIKLARKERLIEPFIKRKNESFSCNWCSEVEYVKYKQLEAEINLLKIVISDLEYVIE</sequence>
<dbReference type="RefSeq" id="WP_003373472.1">
    <property type="nucleotide sequence ID" value="NZ_JACBBA010000001.1"/>
</dbReference>
<comment type="caution">
    <text evidence="1">The sequence shown here is derived from an EMBL/GenBank/DDBJ whole genome shotgun (WGS) entry which is preliminary data.</text>
</comment>
<reference evidence="1 2" key="1">
    <citation type="submission" date="2019-04" db="EMBL/GenBank/DDBJ databases">
        <title>Genome sequencing of Clostridium botulinum Groups I-IV and Clostridium butyricum.</title>
        <authorList>
            <person name="Brunt J."/>
            <person name="Van Vliet A.H.M."/>
            <person name="Stringer S.C."/>
            <person name="Carter A.T."/>
            <person name="Peck M.W."/>
        </authorList>
    </citation>
    <scope>NUCLEOTIDE SEQUENCE [LARGE SCALE GENOMIC DNA]</scope>
    <source>
        <strain evidence="1 2">BL81</strain>
    </source>
</reference>
<evidence type="ECO:0000313" key="2">
    <source>
        <dbReference type="Proteomes" id="UP000486903"/>
    </source>
</evidence>
<gene>
    <name evidence="1" type="ORF">FDG31_15410</name>
</gene>
<dbReference type="AlphaFoldDB" id="A0A6B4JIB7"/>
<dbReference type="EMBL" id="SXFB01000016">
    <property type="protein sequence ID" value="NFV27521.1"/>
    <property type="molecule type" value="Genomic_DNA"/>
</dbReference>
<organism evidence="1 2">
    <name type="scientific">Clostridium botulinum</name>
    <dbReference type="NCBI Taxonomy" id="1491"/>
    <lineage>
        <taxon>Bacteria</taxon>
        <taxon>Bacillati</taxon>
        <taxon>Bacillota</taxon>
        <taxon>Clostridia</taxon>
        <taxon>Eubacteriales</taxon>
        <taxon>Clostridiaceae</taxon>
        <taxon>Clostridium</taxon>
    </lineage>
</organism>
<protein>
    <submittedName>
        <fullName evidence="1">Uncharacterized protein</fullName>
    </submittedName>
</protein>